<evidence type="ECO:0000313" key="2">
    <source>
        <dbReference type="EMBL" id="VBB30915.1"/>
    </source>
</evidence>
<name>A0A498SLR5_ACAVI</name>
<dbReference type="Proteomes" id="UP000276991">
    <property type="component" value="Unassembled WGS sequence"/>
</dbReference>
<reference evidence="2 3" key="1">
    <citation type="submission" date="2018-08" db="EMBL/GenBank/DDBJ databases">
        <authorList>
            <person name="Laetsch R D."/>
            <person name="Stevens L."/>
            <person name="Kumar S."/>
            <person name="Blaxter L. M."/>
        </authorList>
    </citation>
    <scope>NUCLEOTIDE SEQUENCE [LARGE SCALE GENOMIC DNA]</scope>
</reference>
<keyword evidence="1" id="KW-0472">Membrane</keyword>
<evidence type="ECO:0000256" key="1">
    <source>
        <dbReference type="SAM" id="Phobius"/>
    </source>
</evidence>
<gene>
    <name evidence="2" type="ORF">NAV_LOCUS5706</name>
</gene>
<proteinExistence type="predicted"/>
<dbReference type="EMBL" id="UPTC01001038">
    <property type="protein sequence ID" value="VBB30915.1"/>
    <property type="molecule type" value="Genomic_DNA"/>
</dbReference>
<accession>A0A498SLR5</accession>
<feature type="transmembrane region" description="Helical" evidence="1">
    <location>
        <begin position="43"/>
        <end position="61"/>
    </location>
</feature>
<protein>
    <submittedName>
        <fullName evidence="2">Uncharacterized protein</fullName>
    </submittedName>
</protein>
<organism evidence="2 3">
    <name type="scientific">Acanthocheilonema viteae</name>
    <name type="common">Filarial nematode worm</name>
    <name type="synonym">Dipetalonema viteae</name>
    <dbReference type="NCBI Taxonomy" id="6277"/>
    <lineage>
        <taxon>Eukaryota</taxon>
        <taxon>Metazoa</taxon>
        <taxon>Ecdysozoa</taxon>
        <taxon>Nematoda</taxon>
        <taxon>Chromadorea</taxon>
        <taxon>Rhabditida</taxon>
        <taxon>Spirurina</taxon>
        <taxon>Spiruromorpha</taxon>
        <taxon>Filarioidea</taxon>
        <taxon>Onchocercidae</taxon>
        <taxon>Acanthocheilonema</taxon>
    </lineage>
</organism>
<feature type="transmembrane region" description="Helical" evidence="1">
    <location>
        <begin position="17"/>
        <end position="36"/>
    </location>
</feature>
<keyword evidence="1" id="KW-0812">Transmembrane</keyword>
<keyword evidence="1" id="KW-1133">Transmembrane helix</keyword>
<feature type="transmembrane region" description="Helical" evidence="1">
    <location>
        <begin position="73"/>
        <end position="92"/>
    </location>
</feature>
<dbReference type="OrthoDB" id="5824408at2759"/>
<keyword evidence="3" id="KW-1185">Reference proteome</keyword>
<evidence type="ECO:0000313" key="3">
    <source>
        <dbReference type="Proteomes" id="UP000276991"/>
    </source>
</evidence>
<dbReference type="AlphaFoldDB" id="A0A498SLR5"/>
<sequence>MFAAEEPLPASVKVPLFALYISFLSYLSGPVGLYIGHTLLIALYYYRVIVMFFFALIWTIISFNERKTILDTVLVTLWSLTALTYFIGWYVHRRTYKFFSTRWAGYDDGDLIFAAKLRAQGLPVTAYNMHEYFASIKLEHESARLHNKEFVVAAKKD</sequence>